<name>A0ABQ0C854_9PROT</name>
<keyword evidence="2" id="KW-1185">Reference proteome</keyword>
<dbReference type="SUPFAM" id="SSF48239">
    <property type="entry name" value="Terpenoid cyclases/Protein prenyltransferases"/>
    <property type="match status" value="1"/>
</dbReference>
<protein>
    <submittedName>
        <fullName evidence="1">Uncharacterized protein</fullName>
    </submittedName>
</protein>
<evidence type="ECO:0000313" key="1">
    <source>
        <dbReference type="EMBL" id="GAB0057073.1"/>
    </source>
</evidence>
<dbReference type="Proteomes" id="UP001628193">
    <property type="component" value="Unassembled WGS sequence"/>
</dbReference>
<dbReference type="RefSeq" id="WP_420904782.1">
    <property type="nucleotide sequence ID" value="NZ_BAAFGK010000004.1"/>
</dbReference>
<reference evidence="1 2" key="2">
    <citation type="submission" date="2024-09" db="EMBL/GenBank/DDBJ databases">
        <title>Draft genome sequence of Candidatus Magnetaquicoccaceae bacterium FCR-1.</title>
        <authorList>
            <person name="Shimoshige H."/>
            <person name="Shimamura S."/>
            <person name="Taoka A."/>
            <person name="Kobayashi H."/>
            <person name="Maekawa T."/>
        </authorList>
    </citation>
    <scope>NUCLEOTIDE SEQUENCE [LARGE SCALE GENOMIC DNA]</scope>
    <source>
        <strain evidence="1 2">FCR-1</strain>
    </source>
</reference>
<organism evidence="1 2">
    <name type="scientific">Candidatus Magnetaquiglobus chichijimensis</name>
    <dbReference type="NCBI Taxonomy" id="3141448"/>
    <lineage>
        <taxon>Bacteria</taxon>
        <taxon>Pseudomonadati</taxon>
        <taxon>Pseudomonadota</taxon>
        <taxon>Magnetococcia</taxon>
        <taxon>Magnetococcales</taxon>
        <taxon>Candidatus Magnetaquicoccaceae</taxon>
        <taxon>Candidatus Magnetaquiglobus</taxon>
    </lineage>
</organism>
<gene>
    <name evidence="1" type="ORF">SIID45300_01394</name>
</gene>
<sequence>MRIDPMRIDWLLSVRERLPPFLASLRRGDQPGAYNPCPHGSILAGEQASLGFSCFAKKILDALGLWESLPEGERNAWLEFIRAYQRPDGTFVDPALLAGIARPVPTWRARLKRRLKGQAIPDPITDAILAETKQAIATLAASGQSPRYPYAGFPHDALALENRLKSLDWHHPWSAGAKTAILALFVQSQGPRLPEVDTPLLRQTLIRFLASKADPESGAYFAPPTPPARGQLINGAMKVLNALEWLEEPIHHPERLIDTCLLQGPPPAGCHVVDWIYVLHRAARQTGHRRAEIEGHLVDIMDRIRLHQAADGGFSYLPGQAQSGYYGATISRGLNEGDIHGTCLLTWGLAMCVELLAWDLPGWKPFRA</sequence>
<reference evidence="1 2" key="1">
    <citation type="submission" date="2024-05" db="EMBL/GenBank/DDBJ databases">
        <authorList>
            <consortium name="Candidatus Magnetaquicoccaceae bacterium FCR-1 genome sequencing consortium"/>
            <person name="Shimoshige H."/>
            <person name="Shimamura S."/>
            <person name="Taoka A."/>
            <person name="Kobayashi H."/>
            <person name="Maekawa T."/>
        </authorList>
    </citation>
    <scope>NUCLEOTIDE SEQUENCE [LARGE SCALE GENOMIC DNA]</scope>
    <source>
        <strain evidence="1 2">FCR-1</strain>
    </source>
</reference>
<comment type="caution">
    <text evidence="1">The sequence shown here is derived from an EMBL/GenBank/DDBJ whole genome shotgun (WGS) entry which is preliminary data.</text>
</comment>
<accession>A0ABQ0C854</accession>
<proteinExistence type="predicted"/>
<evidence type="ECO:0000313" key="2">
    <source>
        <dbReference type="Proteomes" id="UP001628193"/>
    </source>
</evidence>
<dbReference type="EMBL" id="BAAFGK010000004">
    <property type="protein sequence ID" value="GAB0057073.1"/>
    <property type="molecule type" value="Genomic_DNA"/>
</dbReference>
<dbReference type="InterPro" id="IPR008930">
    <property type="entry name" value="Terpenoid_cyclase/PrenylTrfase"/>
</dbReference>